<accession>A0ACC0F5F5</accession>
<sequence length="97" mass="11313">MKMGTHQKDSGKGKHNSAMVEKENATRDCLGLIRKSYAHIDEVKQRLQDPDLDCEEQLQILFEYTFPRHIGELRRQAITMESTLHKVLLPRPTRLIQ</sequence>
<proteinExistence type="predicted"/>
<name>A0ACC0F5F5_9ERIC</name>
<keyword evidence="2" id="KW-1185">Reference proteome</keyword>
<organism evidence="1 2">
    <name type="scientific">Camellia lanceoleosa</name>
    <dbReference type="NCBI Taxonomy" id="1840588"/>
    <lineage>
        <taxon>Eukaryota</taxon>
        <taxon>Viridiplantae</taxon>
        <taxon>Streptophyta</taxon>
        <taxon>Embryophyta</taxon>
        <taxon>Tracheophyta</taxon>
        <taxon>Spermatophyta</taxon>
        <taxon>Magnoliopsida</taxon>
        <taxon>eudicotyledons</taxon>
        <taxon>Gunneridae</taxon>
        <taxon>Pentapetalae</taxon>
        <taxon>asterids</taxon>
        <taxon>Ericales</taxon>
        <taxon>Theaceae</taxon>
        <taxon>Camellia</taxon>
    </lineage>
</organism>
<dbReference type="Proteomes" id="UP001060215">
    <property type="component" value="Chromosome 11"/>
</dbReference>
<protein>
    <submittedName>
        <fullName evidence="1">Uncharacterized protein</fullName>
    </submittedName>
</protein>
<comment type="caution">
    <text evidence="1">The sequence shown here is derived from an EMBL/GenBank/DDBJ whole genome shotgun (WGS) entry which is preliminary data.</text>
</comment>
<evidence type="ECO:0000313" key="1">
    <source>
        <dbReference type="EMBL" id="KAI7983855.1"/>
    </source>
</evidence>
<dbReference type="EMBL" id="CM045768">
    <property type="protein sequence ID" value="KAI7983855.1"/>
    <property type="molecule type" value="Genomic_DNA"/>
</dbReference>
<gene>
    <name evidence="1" type="ORF">LOK49_LG15G02040</name>
</gene>
<evidence type="ECO:0000313" key="2">
    <source>
        <dbReference type="Proteomes" id="UP001060215"/>
    </source>
</evidence>
<reference evidence="1 2" key="1">
    <citation type="journal article" date="2022" name="Plant J.">
        <title>Chromosome-level genome of Camellia lanceoleosa provides a valuable resource for understanding genome evolution and self-incompatibility.</title>
        <authorList>
            <person name="Gong W."/>
            <person name="Xiao S."/>
            <person name="Wang L."/>
            <person name="Liao Z."/>
            <person name="Chang Y."/>
            <person name="Mo W."/>
            <person name="Hu G."/>
            <person name="Li W."/>
            <person name="Zhao G."/>
            <person name="Zhu H."/>
            <person name="Hu X."/>
            <person name="Ji K."/>
            <person name="Xiang X."/>
            <person name="Song Q."/>
            <person name="Yuan D."/>
            <person name="Jin S."/>
            <person name="Zhang L."/>
        </authorList>
    </citation>
    <scope>NUCLEOTIDE SEQUENCE [LARGE SCALE GENOMIC DNA]</scope>
    <source>
        <strain evidence="1">SQ_2022a</strain>
    </source>
</reference>